<dbReference type="InterPro" id="IPR029501">
    <property type="entry name" value="EndoU_bac"/>
</dbReference>
<evidence type="ECO:0000313" key="2">
    <source>
        <dbReference type="EMBL" id="TQV76432.1"/>
    </source>
</evidence>
<accession>A0A545TGS3</accession>
<sequence>MFKHILISCLSAILILGCTTYDRSPSGDQSNSVLAVGPCPGIGWTNFPNPPQVNNDHVFCGEIRNGNAKGFHSRPDGDNPATVTNFNITQAPNAAGVYGGIVTLNIHGATAQKFSTMFPDSCTQEEVDNSISYAAVNQIACPAAAPNWAVCGYSRPDPVLPTQGPYCEGDDESRLTVAMGLTANGNVNTGFPVR</sequence>
<dbReference type="OrthoDB" id="8478289at2"/>
<evidence type="ECO:0000259" key="1">
    <source>
        <dbReference type="Pfam" id="PF14436"/>
    </source>
</evidence>
<feature type="domain" description="Bacterial EndoU nuclease" evidence="1">
    <location>
        <begin position="54"/>
        <end position="193"/>
    </location>
</feature>
<dbReference type="EMBL" id="VIKR01000001">
    <property type="protein sequence ID" value="TQV76432.1"/>
    <property type="molecule type" value="Genomic_DNA"/>
</dbReference>
<dbReference type="PROSITE" id="PS51257">
    <property type="entry name" value="PROKAR_LIPOPROTEIN"/>
    <property type="match status" value="1"/>
</dbReference>
<dbReference type="GO" id="GO:0004519">
    <property type="term" value="F:endonuclease activity"/>
    <property type="evidence" value="ECO:0007669"/>
    <property type="project" value="InterPro"/>
</dbReference>
<name>A0A545TGS3_9GAMM</name>
<dbReference type="RefSeq" id="WP_142887793.1">
    <property type="nucleotide sequence ID" value="NZ_VIKR01000001.1"/>
</dbReference>
<reference evidence="2 3" key="1">
    <citation type="submission" date="2019-06" db="EMBL/GenBank/DDBJ databases">
        <title>Draft genome of Aliikangiella marina GYP-15.</title>
        <authorList>
            <person name="Wang G."/>
        </authorList>
    </citation>
    <scope>NUCLEOTIDE SEQUENCE [LARGE SCALE GENOMIC DNA]</scope>
    <source>
        <strain evidence="2 3">GYP-15</strain>
    </source>
</reference>
<dbReference type="Proteomes" id="UP000317839">
    <property type="component" value="Unassembled WGS sequence"/>
</dbReference>
<organism evidence="2 3">
    <name type="scientific">Aliikangiella marina</name>
    <dbReference type="NCBI Taxonomy" id="1712262"/>
    <lineage>
        <taxon>Bacteria</taxon>
        <taxon>Pseudomonadati</taxon>
        <taxon>Pseudomonadota</taxon>
        <taxon>Gammaproteobacteria</taxon>
        <taxon>Oceanospirillales</taxon>
        <taxon>Pleioneaceae</taxon>
        <taxon>Aliikangiella</taxon>
    </lineage>
</organism>
<dbReference type="AlphaFoldDB" id="A0A545TGS3"/>
<dbReference type="Pfam" id="PF14436">
    <property type="entry name" value="EndoU_bacteria"/>
    <property type="match status" value="1"/>
</dbReference>
<gene>
    <name evidence="2" type="ORF">FLL45_00240</name>
</gene>
<keyword evidence="3" id="KW-1185">Reference proteome</keyword>
<evidence type="ECO:0000313" key="3">
    <source>
        <dbReference type="Proteomes" id="UP000317839"/>
    </source>
</evidence>
<comment type="caution">
    <text evidence="2">The sequence shown here is derived from an EMBL/GenBank/DDBJ whole genome shotgun (WGS) entry which is preliminary data.</text>
</comment>
<proteinExistence type="predicted"/>
<protein>
    <recommendedName>
        <fullName evidence="1">Bacterial EndoU nuclease domain-containing protein</fullName>
    </recommendedName>
</protein>